<dbReference type="GO" id="GO:0003997">
    <property type="term" value="F:acyl-CoA oxidase activity"/>
    <property type="evidence" value="ECO:0007669"/>
    <property type="project" value="InterPro"/>
</dbReference>
<dbReference type="GO" id="GO:0005777">
    <property type="term" value="C:peroxisome"/>
    <property type="evidence" value="ECO:0007669"/>
    <property type="project" value="InterPro"/>
</dbReference>
<dbReference type="PANTHER" id="PTHR10909:SF382">
    <property type="entry name" value="ACYL-COENZYME A OXIDASE"/>
    <property type="match status" value="1"/>
</dbReference>
<reference evidence="1" key="2">
    <citation type="journal article" date="2023" name="IMA Fungus">
        <title>Comparative genomic study of the Penicillium genus elucidates a diverse pangenome and 15 lateral gene transfer events.</title>
        <authorList>
            <person name="Petersen C."/>
            <person name="Sorensen T."/>
            <person name="Nielsen M.R."/>
            <person name="Sondergaard T.E."/>
            <person name="Sorensen J.L."/>
            <person name="Fitzpatrick D.A."/>
            <person name="Frisvad J.C."/>
            <person name="Nielsen K.L."/>
        </authorList>
    </citation>
    <scope>NUCLEOTIDE SEQUENCE</scope>
    <source>
        <strain evidence="1">IBT 17660</strain>
    </source>
</reference>
<dbReference type="InterPro" id="IPR012258">
    <property type="entry name" value="Acyl-CoA_oxidase"/>
</dbReference>
<dbReference type="SUPFAM" id="SSF56645">
    <property type="entry name" value="Acyl-CoA dehydrogenase NM domain-like"/>
    <property type="match status" value="1"/>
</dbReference>
<dbReference type="InterPro" id="IPR009100">
    <property type="entry name" value="AcylCoA_DH/oxidase_NM_dom_sf"/>
</dbReference>
<dbReference type="GO" id="GO:0005504">
    <property type="term" value="F:fatty acid binding"/>
    <property type="evidence" value="ECO:0007669"/>
    <property type="project" value="TreeGrafter"/>
</dbReference>
<dbReference type="OrthoDB" id="538336at2759"/>
<dbReference type="SUPFAM" id="SSF47203">
    <property type="entry name" value="Acyl-CoA dehydrogenase C-terminal domain-like"/>
    <property type="match status" value="1"/>
</dbReference>
<dbReference type="Gene3D" id="1.20.140.10">
    <property type="entry name" value="Butyryl-CoA Dehydrogenase, subunit A, domain 3"/>
    <property type="match status" value="1"/>
</dbReference>
<dbReference type="Proteomes" id="UP001147760">
    <property type="component" value="Unassembled WGS sequence"/>
</dbReference>
<dbReference type="GO" id="GO:0033540">
    <property type="term" value="P:fatty acid beta-oxidation using acyl-CoA oxidase"/>
    <property type="evidence" value="ECO:0007669"/>
    <property type="project" value="TreeGrafter"/>
</dbReference>
<protein>
    <recommendedName>
        <fullName evidence="3">Acyl-CoA dehydrogenase NM domain-like protein</fullName>
    </recommendedName>
</protein>
<dbReference type="InterPro" id="IPR036250">
    <property type="entry name" value="AcylCo_DH-like_C"/>
</dbReference>
<sequence>MSFPSFKFVHLPLFKPIPEHTSGHERTYISYQRAAAVIKTYGMTSVDILQFTPKFWNLHLDFIGTLDCAAYSLMAIQINLAAETLAPFAEKQPQYQKLLNQTLNFEISAQYLLTEVGHGLDAKNLETTATMLPNGEFDLHTPRPSGAKMMPPASPVKGFPRVGIVFARLIVSGEDRGIRPFITWLSDGEQMRDAASKPLDHAITTFTHVRLPRSALLGSLDKPKDMRKEFLSSIWRVRAGSLALPLQMIPAMKRGVFVAGKYSQRQHILGPDQKPKPIISFRAQHGPILHALAQLSVLDDYAQKSIQYFKHSNLAAPVQHAIGTMSKAFVQNISSISFTLSERCGAQGLTSEILLNRYEMPPAKDPTSPLAKHEQGLLDELRGMTRVISGGRRGDDFDRLVLQRSQEFVEAIGHRIAYEAAIEAGVHSDLVALYEIWAILQDQGWFVQHTSLTGERMFQVEAERLSAVLPQLETLLDATGAEPYCSTPIASQAS</sequence>
<dbReference type="GO" id="GO:0071949">
    <property type="term" value="F:FAD binding"/>
    <property type="evidence" value="ECO:0007669"/>
    <property type="project" value="InterPro"/>
</dbReference>
<evidence type="ECO:0000313" key="1">
    <source>
        <dbReference type="EMBL" id="KAJ5459263.1"/>
    </source>
</evidence>
<dbReference type="EMBL" id="JAPWDO010000008">
    <property type="protein sequence ID" value="KAJ5459263.1"/>
    <property type="molecule type" value="Genomic_DNA"/>
</dbReference>
<dbReference type="GO" id="GO:0055088">
    <property type="term" value="P:lipid homeostasis"/>
    <property type="evidence" value="ECO:0007669"/>
    <property type="project" value="TreeGrafter"/>
</dbReference>
<gene>
    <name evidence="1" type="ORF">N7530_011207</name>
</gene>
<evidence type="ECO:0000313" key="2">
    <source>
        <dbReference type="Proteomes" id="UP001147760"/>
    </source>
</evidence>
<dbReference type="InterPro" id="IPR046373">
    <property type="entry name" value="Acyl-CoA_Oxase/DH_mid-dom_sf"/>
</dbReference>
<keyword evidence="2" id="KW-1185">Reference proteome</keyword>
<proteinExistence type="predicted"/>
<organism evidence="1 2">
    <name type="scientific">Penicillium desertorum</name>
    <dbReference type="NCBI Taxonomy" id="1303715"/>
    <lineage>
        <taxon>Eukaryota</taxon>
        <taxon>Fungi</taxon>
        <taxon>Dikarya</taxon>
        <taxon>Ascomycota</taxon>
        <taxon>Pezizomycotina</taxon>
        <taxon>Eurotiomycetes</taxon>
        <taxon>Eurotiomycetidae</taxon>
        <taxon>Eurotiales</taxon>
        <taxon>Aspergillaceae</taxon>
        <taxon>Penicillium</taxon>
    </lineage>
</organism>
<name>A0A9W9WGS2_9EURO</name>
<evidence type="ECO:0008006" key="3">
    <source>
        <dbReference type="Google" id="ProtNLM"/>
    </source>
</evidence>
<reference evidence="1" key="1">
    <citation type="submission" date="2022-12" db="EMBL/GenBank/DDBJ databases">
        <authorList>
            <person name="Petersen C."/>
        </authorList>
    </citation>
    <scope>NUCLEOTIDE SEQUENCE</scope>
    <source>
        <strain evidence="1">IBT 17660</strain>
    </source>
</reference>
<accession>A0A9W9WGS2</accession>
<dbReference type="PANTHER" id="PTHR10909">
    <property type="entry name" value="ELECTRON TRANSPORT OXIDOREDUCTASE"/>
    <property type="match status" value="1"/>
</dbReference>
<dbReference type="AlphaFoldDB" id="A0A9W9WGS2"/>
<comment type="caution">
    <text evidence="1">The sequence shown here is derived from an EMBL/GenBank/DDBJ whole genome shotgun (WGS) entry which is preliminary data.</text>
</comment>
<dbReference type="Gene3D" id="2.40.110.10">
    <property type="entry name" value="Butyryl-CoA Dehydrogenase, subunit A, domain 2"/>
    <property type="match status" value="1"/>
</dbReference>